<evidence type="ECO:0000313" key="2">
    <source>
        <dbReference type="EMBL" id="OAA53572.1"/>
    </source>
</evidence>
<dbReference type="AlphaFoldDB" id="A0A167LVM3"/>
<keyword evidence="3" id="KW-1185">Reference proteome</keyword>
<dbReference type="EMBL" id="AZHB01000034">
    <property type="protein sequence ID" value="OAA53572.1"/>
    <property type="molecule type" value="Genomic_DNA"/>
</dbReference>
<gene>
    <name evidence="2" type="ORF">ISF_08733</name>
</gene>
<dbReference type="GeneID" id="30025025"/>
<evidence type="ECO:0000313" key="3">
    <source>
        <dbReference type="Proteomes" id="UP000076744"/>
    </source>
</evidence>
<dbReference type="RefSeq" id="XP_018700523.1">
    <property type="nucleotide sequence ID" value="XM_018852336.1"/>
</dbReference>
<dbReference type="STRING" id="1081104.A0A167LVM3"/>
<comment type="caution">
    <text evidence="2">The sequence shown here is derived from an EMBL/GenBank/DDBJ whole genome shotgun (WGS) entry which is preliminary data.</text>
</comment>
<organism evidence="2 3">
    <name type="scientific">Cordyceps fumosorosea (strain ARSEF 2679)</name>
    <name type="common">Isaria fumosorosea</name>
    <dbReference type="NCBI Taxonomy" id="1081104"/>
    <lineage>
        <taxon>Eukaryota</taxon>
        <taxon>Fungi</taxon>
        <taxon>Dikarya</taxon>
        <taxon>Ascomycota</taxon>
        <taxon>Pezizomycotina</taxon>
        <taxon>Sordariomycetes</taxon>
        <taxon>Hypocreomycetidae</taxon>
        <taxon>Hypocreales</taxon>
        <taxon>Cordycipitaceae</taxon>
        <taxon>Cordyceps</taxon>
    </lineage>
</organism>
<dbReference type="Proteomes" id="UP000076744">
    <property type="component" value="Unassembled WGS sequence"/>
</dbReference>
<evidence type="ECO:0000256" key="1">
    <source>
        <dbReference type="SAM" id="MobiDB-lite"/>
    </source>
</evidence>
<dbReference type="OrthoDB" id="6077919at2759"/>
<feature type="region of interest" description="Disordered" evidence="1">
    <location>
        <begin position="1"/>
        <end position="44"/>
    </location>
</feature>
<protein>
    <submittedName>
        <fullName evidence="2">Uncharacterized protein</fullName>
    </submittedName>
</protein>
<name>A0A167LVM3_CORFA</name>
<proteinExistence type="predicted"/>
<reference evidence="2 3" key="1">
    <citation type="journal article" date="2016" name="Genome Biol. Evol.">
        <title>Divergent and convergent evolution of fungal pathogenicity.</title>
        <authorList>
            <person name="Shang Y."/>
            <person name="Xiao G."/>
            <person name="Zheng P."/>
            <person name="Cen K."/>
            <person name="Zhan S."/>
            <person name="Wang C."/>
        </authorList>
    </citation>
    <scope>NUCLEOTIDE SEQUENCE [LARGE SCALE GENOMIC DNA]</scope>
    <source>
        <strain evidence="2 3">ARSEF 2679</strain>
    </source>
</reference>
<feature type="compositionally biased region" description="Polar residues" evidence="1">
    <location>
        <begin position="21"/>
        <end position="30"/>
    </location>
</feature>
<accession>A0A167LVM3</accession>
<sequence>MHQHMIPSPKLQQSAHERSPATASISTRTATEVPACPTPYPTAGGDFTTTTGLEHLLETNACPRVHTDRDSTYRFVRSKDPQGLIAKKLLDCEVSHRHEATERAWNGYAFEFYLRTREFGCLHGLNQHLNSGAREFLDPCMNRTRGNITDAKGWGVDEEKLYRCPNRNCREFKTLAAILNHLESESCGITRFQTVQNSVDRMMRGGNLLTI</sequence>